<dbReference type="InterPro" id="IPR001242">
    <property type="entry name" value="Condensation_dom"/>
</dbReference>
<dbReference type="Pfam" id="PF13193">
    <property type="entry name" value="AMP-binding_C"/>
    <property type="match status" value="2"/>
</dbReference>
<sequence length="1895" mass="203467">MSYRDMDGRSSRLARVLVNAGVEVDGFVGVALPRSVESVMSVWAVAKSGGAFVPFDPGYPAERLERMVVDSGVRIGVTLSEFVPALPTSVKWIVLDAPVVEEQLAGVSCEPVTAVDRIGRLRPESAAYVVYTSGSTGVPKGVVVTQAGLADFAAEQRTRYGLSADSRTLHFASPSFDASVLELLLAVGASSTMVVAEASVFGGVELWKLLVSERVSHAFVTPAALASVDPEGLPDLRVVVVGGEAWSPELLARWAVERGDGRGVREFFNGYGPTETTIMSNISDALVPGAVVSIGAPIRGMSAAVLDDRLRPVVGGAKGELYVWGPGVARGYHNRRGLTAARFVANPLVDDGTRMYRTGDVVRRVPDSHDIEYVGRSDFQVKIRGFRIELGEIDAVVTSHPQVEFAVTVARTSQQGAAATVLVTYVLPVVGSDLDVSGIRGWVKERLPRHMVPAQVVALDELPLTPVGKLDRAALPEPSPIEREFRAPGCATEQVVAGVFEKVLKVEAVGLDDDFFELGGNSLIATQVAARLSAALGRTVSVRTLFESSSVESLAASVAMASEINLRPQLIKGERPDRVPLSLAQQRYWFLNQFDTSSIVDNIPIAVRLSGTLDVDALQAAVADVVDRHEVLRTSYPNEIEGPTQAVSPTALAVPDVTPVRVTPEDVPERVREAVTRQFDVTAAPPVFVRLYDVGDTSTGQGGDYVLVIVVHHISADGSSLPVLVRDVMIAYAAHAAGQTPQWSPLPVQYADFALWQRQVLGDESDPKSLLSTQIEYWQEQLGGVAPVIDLPTDRRRPERQSFVGAAVRSTLPGDVHRGLTTVAHEHGASLFMVVHTALAAFLSRVTGSGDIVVGTPIAGRGDEALDGLIGMFVNTLVLRTRMDPSHSFLDALADVREVDLAAFANSDVPFERVVEAINPPRSSAYSPLFQVGFSFQNIAHTDLELPDLAVRPVEFESNVAKSDLHFTITERADRGGDSAFGIELSYATDLFDETTAQSMLDRLVRVLGCVVDDAEVRIGDIDLMSAAEQRSMVHSADRTSYPVNESATLVSLYEARVSETPNDEAVVADGQRLTFRQFDARVNLVARYLIARGVGPESAVALSIPRGLDLLVTMYAVVKTGAAYVPIDSGNPADRNAYVVDTAQPVLVVTGPGDSGVWQSTAPTVAVDEMDLAGFSDEPIDDSERITPLRPDNTAYVIFTSGSTGRPKGVALSHRAIVNQVEWLRTTFETTSDDKVLVHTAATFDLSVWEYWGALLAGNTAVIAEPRQHADPAYLLEVIRAEGVTTIGLVPTMLNALLTYSSGVLPASIQRVYSIGEELPAGLAQWYRRGNTGKLVNLYGPTEAAVSVTHHEVNSADRSIVPVGSPAWNTGCLVLDDRMNLVPTGVGGNLYLTGVQLARGYTSRTALTAERFVADPFGRGGTRMYRTGDLARWNRDGELEYLGRSDEQVKVRGYRIELGEIESALRSHSDLTDVAVVAREDGSLGHRLVAYVVPSDGRTVDRAALQSFVSGELPSYMVPAAFVVLDRLPLNSSGKVDRRALPAPIFDAVQYREPSTETEALVVRVFTETLGAERVGVDDDFFDLGGNSMVAVRMVGTLGSALGRDVPLPWVFGSSTPAQLAARIERDPGGSEAGGPFDVLVTLREGSSEQALFCFHPITGTAWSFAGLAPYVDSDHAIYGLQSPALAGERMLPTSIEEWAELYVREIRAVRPTGPYHLLGWSMGGVLAHAVAVRLRELGHEVDTLAVMDAVIGSTEGRTTALPTMVDLVGELGGDDDRDLAELDVQGVAELAATLPPPFDALTRERIEIIVDGIGHSAQVLADYEPAEFDGDLLYFTAGLDDPSGESGVSTWKSAVNSERTVNYSIATSHWKLASPTALDRIGPILNKWILGGR</sequence>
<dbReference type="Gene3D" id="3.30.559.30">
    <property type="entry name" value="Nonribosomal peptide synthetase, condensation domain"/>
    <property type="match status" value="1"/>
</dbReference>
<evidence type="ECO:0000259" key="4">
    <source>
        <dbReference type="PROSITE" id="PS50075"/>
    </source>
</evidence>
<evidence type="ECO:0000256" key="2">
    <source>
        <dbReference type="ARBA" id="ARBA00022450"/>
    </source>
</evidence>
<feature type="domain" description="Carrier" evidence="4">
    <location>
        <begin position="487"/>
        <end position="562"/>
    </location>
</feature>
<dbReference type="InterPro" id="IPR042099">
    <property type="entry name" value="ANL_N_sf"/>
</dbReference>
<evidence type="ECO:0000313" key="5">
    <source>
        <dbReference type="EMBL" id="WXG66436.1"/>
    </source>
</evidence>
<dbReference type="Gene3D" id="3.40.50.1820">
    <property type="entry name" value="alpha/beta hydrolase"/>
    <property type="match status" value="1"/>
</dbReference>
<dbReference type="PROSITE" id="PS00012">
    <property type="entry name" value="PHOSPHOPANTETHEINE"/>
    <property type="match status" value="2"/>
</dbReference>
<dbReference type="PROSITE" id="PS50075">
    <property type="entry name" value="CARRIER"/>
    <property type="match status" value="2"/>
</dbReference>
<evidence type="ECO:0000313" key="6">
    <source>
        <dbReference type="Proteomes" id="UP001432000"/>
    </source>
</evidence>
<comment type="cofactor">
    <cofactor evidence="1">
        <name>pantetheine 4'-phosphate</name>
        <dbReference type="ChEBI" id="CHEBI:47942"/>
    </cofactor>
</comment>
<dbReference type="Pfam" id="PF00668">
    <property type="entry name" value="Condensation"/>
    <property type="match status" value="1"/>
</dbReference>
<evidence type="ECO:0000256" key="3">
    <source>
        <dbReference type="ARBA" id="ARBA00022553"/>
    </source>
</evidence>
<dbReference type="InterPro" id="IPR001031">
    <property type="entry name" value="Thioesterase"/>
</dbReference>
<dbReference type="InterPro" id="IPR006162">
    <property type="entry name" value="Ppantetheine_attach_site"/>
</dbReference>
<dbReference type="SUPFAM" id="SSF53474">
    <property type="entry name" value="alpha/beta-Hydrolases"/>
    <property type="match status" value="1"/>
</dbReference>
<keyword evidence="6" id="KW-1185">Reference proteome</keyword>
<dbReference type="SUPFAM" id="SSF47336">
    <property type="entry name" value="ACP-like"/>
    <property type="match status" value="2"/>
</dbReference>
<proteinExistence type="predicted"/>
<gene>
    <name evidence="5" type="ORF">WDS16_14085</name>
</gene>
<dbReference type="PANTHER" id="PTHR45527">
    <property type="entry name" value="NONRIBOSOMAL PEPTIDE SYNTHETASE"/>
    <property type="match status" value="1"/>
</dbReference>
<keyword evidence="2" id="KW-0596">Phosphopantetheine</keyword>
<dbReference type="InterPro" id="IPR023213">
    <property type="entry name" value="CAT-like_dom_sf"/>
</dbReference>
<dbReference type="InterPro" id="IPR010071">
    <property type="entry name" value="AA_adenyl_dom"/>
</dbReference>
<dbReference type="Gene3D" id="3.30.559.10">
    <property type="entry name" value="Chloramphenicol acetyltransferase-like domain"/>
    <property type="match status" value="1"/>
</dbReference>
<dbReference type="Pfam" id="PF00975">
    <property type="entry name" value="Thioesterase"/>
    <property type="match status" value="1"/>
</dbReference>
<dbReference type="PANTHER" id="PTHR45527:SF1">
    <property type="entry name" value="FATTY ACID SYNTHASE"/>
    <property type="match status" value="1"/>
</dbReference>
<dbReference type="EMBL" id="CP147846">
    <property type="protein sequence ID" value="WXG66436.1"/>
    <property type="molecule type" value="Genomic_DNA"/>
</dbReference>
<dbReference type="PROSITE" id="PS00455">
    <property type="entry name" value="AMP_BINDING"/>
    <property type="match status" value="2"/>
</dbReference>
<reference evidence="5 6" key="1">
    <citation type="submission" date="2024-03" db="EMBL/GenBank/DDBJ databases">
        <title>Natural products discovery in diverse microorganisms through a two-stage MS feature dereplication strategy.</title>
        <authorList>
            <person name="Zhang R."/>
        </authorList>
    </citation>
    <scope>NUCLEOTIDE SEQUENCE [LARGE SCALE GENOMIC DNA]</scope>
    <source>
        <strain evidence="5 6">18930</strain>
    </source>
</reference>
<dbReference type="Gene3D" id="1.10.1200.10">
    <property type="entry name" value="ACP-like"/>
    <property type="match status" value="1"/>
</dbReference>
<dbReference type="SUPFAM" id="SSF56801">
    <property type="entry name" value="Acetyl-CoA synthetase-like"/>
    <property type="match status" value="2"/>
</dbReference>
<dbReference type="CDD" id="cd05930">
    <property type="entry name" value="A_NRPS"/>
    <property type="match status" value="1"/>
</dbReference>
<keyword evidence="3" id="KW-0597">Phosphoprotein</keyword>
<dbReference type="Pfam" id="PF00501">
    <property type="entry name" value="AMP-binding"/>
    <property type="match status" value="2"/>
</dbReference>
<protein>
    <submittedName>
        <fullName evidence="5">Amino acid adenylation domain-containing protein</fullName>
    </submittedName>
</protein>
<dbReference type="RefSeq" id="WP_338885882.1">
    <property type="nucleotide sequence ID" value="NZ_CP147846.1"/>
</dbReference>
<dbReference type="InterPro" id="IPR045851">
    <property type="entry name" value="AMP-bd_C_sf"/>
</dbReference>
<dbReference type="CDD" id="cd19540">
    <property type="entry name" value="LCL_NRPS-like"/>
    <property type="match status" value="1"/>
</dbReference>
<dbReference type="Gene3D" id="3.40.50.12780">
    <property type="entry name" value="N-terminal domain of ligase-like"/>
    <property type="match status" value="1"/>
</dbReference>
<organism evidence="5 6">
    <name type="scientific">Rhodococcus sovatensis</name>
    <dbReference type="NCBI Taxonomy" id="1805840"/>
    <lineage>
        <taxon>Bacteria</taxon>
        <taxon>Bacillati</taxon>
        <taxon>Actinomycetota</taxon>
        <taxon>Actinomycetes</taxon>
        <taxon>Mycobacteriales</taxon>
        <taxon>Nocardiaceae</taxon>
        <taxon>Rhodococcus</taxon>
    </lineage>
</organism>
<dbReference type="NCBIfam" id="TIGR01733">
    <property type="entry name" value="AA-adenyl-dom"/>
    <property type="match status" value="2"/>
</dbReference>
<dbReference type="InterPro" id="IPR020806">
    <property type="entry name" value="PKS_PP-bd"/>
</dbReference>
<dbReference type="InterPro" id="IPR029058">
    <property type="entry name" value="AB_hydrolase_fold"/>
</dbReference>
<dbReference type="InterPro" id="IPR009081">
    <property type="entry name" value="PP-bd_ACP"/>
</dbReference>
<dbReference type="Gene3D" id="2.30.38.10">
    <property type="entry name" value="Luciferase, Domain 3"/>
    <property type="match status" value="1"/>
</dbReference>
<dbReference type="SUPFAM" id="SSF52777">
    <property type="entry name" value="CoA-dependent acyltransferases"/>
    <property type="match status" value="2"/>
</dbReference>
<dbReference type="Proteomes" id="UP001432000">
    <property type="component" value="Chromosome"/>
</dbReference>
<evidence type="ECO:0000256" key="1">
    <source>
        <dbReference type="ARBA" id="ARBA00001957"/>
    </source>
</evidence>
<dbReference type="InterPro" id="IPR020845">
    <property type="entry name" value="AMP-binding_CS"/>
</dbReference>
<name>A0ABZ2PCD9_9NOCA</name>
<dbReference type="Gene3D" id="3.30.300.30">
    <property type="match status" value="2"/>
</dbReference>
<dbReference type="InterPro" id="IPR000873">
    <property type="entry name" value="AMP-dep_synth/lig_dom"/>
</dbReference>
<dbReference type="SMART" id="SM00823">
    <property type="entry name" value="PKS_PP"/>
    <property type="match status" value="2"/>
</dbReference>
<accession>A0ABZ2PCD9</accession>
<dbReference type="InterPro" id="IPR025110">
    <property type="entry name" value="AMP-bd_C"/>
</dbReference>
<feature type="domain" description="Carrier" evidence="4">
    <location>
        <begin position="1554"/>
        <end position="1629"/>
    </location>
</feature>
<dbReference type="InterPro" id="IPR036736">
    <property type="entry name" value="ACP-like_sf"/>
</dbReference>
<dbReference type="Pfam" id="PF00550">
    <property type="entry name" value="PP-binding"/>
    <property type="match status" value="2"/>
</dbReference>
<dbReference type="Gene3D" id="3.40.50.980">
    <property type="match status" value="2"/>
</dbReference>